<dbReference type="Proteomes" id="UP000798808">
    <property type="component" value="Unassembled WGS sequence"/>
</dbReference>
<dbReference type="SUPFAM" id="SSF52540">
    <property type="entry name" value="P-loop containing nucleoside triphosphate hydrolases"/>
    <property type="match status" value="1"/>
</dbReference>
<dbReference type="InterPro" id="IPR036388">
    <property type="entry name" value="WH-like_DNA-bd_sf"/>
</dbReference>
<keyword evidence="3" id="KW-0547">Nucleotide-binding</keyword>
<dbReference type="EMBL" id="SMLW01000616">
    <property type="protein sequence ID" value="MTI27194.1"/>
    <property type="molecule type" value="Genomic_DNA"/>
</dbReference>
<accession>A0ABW9RSQ9</accession>
<evidence type="ECO:0000256" key="7">
    <source>
        <dbReference type="ARBA" id="ARBA00023125"/>
    </source>
</evidence>
<evidence type="ECO:0000259" key="14">
    <source>
        <dbReference type="PROSITE" id="PS51194"/>
    </source>
</evidence>
<evidence type="ECO:0000256" key="9">
    <source>
        <dbReference type="ARBA" id="ARBA00034617"/>
    </source>
</evidence>
<gene>
    <name evidence="15" type="ORF">E1163_19725</name>
</gene>
<evidence type="ECO:0000313" key="16">
    <source>
        <dbReference type="Proteomes" id="UP000798808"/>
    </source>
</evidence>
<keyword evidence="16" id="KW-1185">Reference proteome</keyword>
<comment type="similarity">
    <text evidence="1">Belongs to the helicase family. RecQ subfamily.</text>
</comment>
<dbReference type="Pfam" id="PF00270">
    <property type="entry name" value="DEAD"/>
    <property type="match status" value="1"/>
</dbReference>
<dbReference type="PROSITE" id="PS51194">
    <property type="entry name" value="HELICASE_CTER"/>
    <property type="match status" value="1"/>
</dbReference>
<feature type="domain" description="Helicase C-terminal" evidence="14">
    <location>
        <begin position="221"/>
        <end position="364"/>
    </location>
</feature>
<comment type="caution">
    <text evidence="15">The sequence shown here is derived from an EMBL/GenBank/DDBJ whole genome shotgun (WGS) entry which is preliminary data.</text>
</comment>
<evidence type="ECO:0000256" key="1">
    <source>
        <dbReference type="ARBA" id="ARBA00005446"/>
    </source>
</evidence>
<dbReference type="Gene3D" id="3.40.50.300">
    <property type="entry name" value="P-loop containing nucleotide triphosphate hydrolases"/>
    <property type="match status" value="2"/>
</dbReference>
<feature type="domain" description="Helicase ATP-binding" evidence="13">
    <location>
        <begin position="29"/>
        <end position="197"/>
    </location>
</feature>
<reference evidence="15 16" key="1">
    <citation type="submission" date="2019-02" db="EMBL/GenBank/DDBJ databases">
        <authorList>
            <person name="Goldberg S.R."/>
            <person name="Haltli B.A."/>
            <person name="Correa H."/>
            <person name="Russell K.G."/>
        </authorList>
    </citation>
    <scope>NUCLEOTIDE SEQUENCE [LARGE SCALE GENOMIC DNA]</scope>
    <source>
        <strain evidence="15 16">JCM 16186</strain>
    </source>
</reference>
<keyword evidence="8" id="KW-0413">Isomerase</keyword>
<dbReference type="Gene3D" id="1.10.10.10">
    <property type="entry name" value="Winged helix-like DNA-binding domain superfamily/Winged helix DNA-binding domain"/>
    <property type="match status" value="2"/>
</dbReference>
<dbReference type="RefSeq" id="WP_155174198.1">
    <property type="nucleotide sequence ID" value="NZ_BAAAFL010000008.1"/>
</dbReference>
<dbReference type="SMART" id="SM00490">
    <property type="entry name" value="HELICc"/>
    <property type="match status" value="1"/>
</dbReference>
<evidence type="ECO:0000256" key="5">
    <source>
        <dbReference type="ARBA" id="ARBA00022806"/>
    </source>
</evidence>
<dbReference type="InterPro" id="IPR014001">
    <property type="entry name" value="Helicase_ATP-bd"/>
</dbReference>
<name>A0ABW9RSQ9_9BACT</name>
<keyword evidence="2" id="KW-0479">Metal-binding</keyword>
<dbReference type="InterPro" id="IPR027417">
    <property type="entry name" value="P-loop_NTPase"/>
</dbReference>
<dbReference type="SMART" id="SM00487">
    <property type="entry name" value="DEXDc"/>
    <property type="match status" value="1"/>
</dbReference>
<dbReference type="Pfam" id="PF00271">
    <property type="entry name" value="Helicase_C"/>
    <property type="match status" value="1"/>
</dbReference>
<dbReference type="NCBIfam" id="TIGR00614">
    <property type="entry name" value="recQ_fam"/>
    <property type="match status" value="1"/>
</dbReference>
<evidence type="ECO:0000256" key="4">
    <source>
        <dbReference type="ARBA" id="ARBA00022801"/>
    </source>
</evidence>
<sequence>MSDAVEQPLNILKKYWGYDEFRAVQEDVVNAVLRGEDVLALLPTGGGKSICFQVPAMAREGICIVVTPLIALMKDQVEQLNKRGIKAQAIFSGMSRSEIDIKLDNCIYGDVKFLYLSPERLQTDIFKERLQKMNVGLLAVDEAHCISQWGYDFRPAYLTIAEIRPLISEVNIIALTATATPEVRDDIQDKLLFKKHNVFQKSFARYNLSYAVRKVEDKDKKLLEVLRNVKGTAIVYTRTRKETKQIAAFLLRHGFSADFYNAGLSHEERTAKQDNWIKDRKRIMVATNAFGMGIDKPDVRVVIHMDIPQNLESYYQEAGRAGRDEQKAFAVVIYEEADIDDLKAQLDQQHPSIESIKRVYQCLANFYKMAVGSGLGQSFDFDIQDFSDHYGIHHMEVYYSLKKLEEEGLIQFNESFYNPSQLHFKVDNRALYEFQIANAKYDFFIKALLRIYGGEVFSNFVKISEAQLAKVLETTEKEIIKALERLDDQGILTYDKRKEKPQVIFTVPRQDSTTLKLDRARLGEREKTARQKMEAMINYVKHEDTCRTQLILDYFGESTFENCGICDVCLTKKHDDKDHDIEGYRLQVRHLTGEGPLTVEELMENINPSEKEMFLNLVREMIDSGELRYDDQWRLEKV</sequence>
<organism evidence="15 16">
    <name type="scientific">Fulvivirga kasyanovii</name>
    <dbReference type="NCBI Taxonomy" id="396812"/>
    <lineage>
        <taxon>Bacteria</taxon>
        <taxon>Pseudomonadati</taxon>
        <taxon>Bacteroidota</taxon>
        <taxon>Cytophagia</taxon>
        <taxon>Cytophagales</taxon>
        <taxon>Fulvivirgaceae</taxon>
        <taxon>Fulvivirga</taxon>
    </lineage>
</organism>
<evidence type="ECO:0000256" key="11">
    <source>
        <dbReference type="ARBA" id="ARBA00044535"/>
    </source>
</evidence>
<evidence type="ECO:0000256" key="10">
    <source>
        <dbReference type="ARBA" id="ARBA00034808"/>
    </source>
</evidence>
<dbReference type="PROSITE" id="PS51192">
    <property type="entry name" value="HELICASE_ATP_BIND_1"/>
    <property type="match status" value="1"/>
</dbReference>
<proteinExistence type="inferred from homology"/>
<dbReference type="PANTHER" id="PTHR13710:SF105">
    <property type="entry name" value="ATP-DEPENDENT DNA HELICASE Q1"/>
    <property type="match status" value="1"/>
</dbReference>
<evidence type="ECO:0000259" key="13">
    <source>
        <dbReference type="PROSITE" id="PS51192"/>
    </source>
</evidence>
<evidence type="ECO:0000256" key="8">
    <source>
        <dbReference type="ARBA" id="ARBA00023235"/>
    </source>
</evidence>
<evidence type="ECO:0000256" key="2">
    <source>
        <dbReference type="ARBA" id="ARBA00022723"/>
    </source>
</evidence>
<evidence type="ECO:0000313" key="15">
    <source>
        <dbReference type="EMBL" id="MTI27194.1"/>
    </source>
</evidence>
<evidence type="ECO:0000256" key="12">
    <source>
        <dbReference type="ARBA" id="ARBA00044550"/>
    </source>
</evidence>
<keyword evidence="5 15" id="KW-0347">Helicase</keyword>
<comment type="catalytic activity">
    <reaction evidence="9">
        <text>Couples ATP hydrolysis with the unwinding of duplex DNA by translocating in the 3'-5' direction.</text>
        <dbReference type="EC" id="5.6.2.4"/>
    </reaction>
</comment>
<dbReference type="Pfam" id="PF16124">
    <property type="entry name" value="RecQ_Zn_bind"/>
    <property type="match status" value="1"/>
</dbReference>
<keyword evidence="7" id="KW-0238">DNA-binding</keyword>
<dbReference type="InterPro" id="IPR001650">
    <property type="entry name" value="Helicase_C-like"/>
</dbReference>
<dbReference type="PANTHER" id="PTHR13710">
    <property type="entry name" value="DNA HELICASE RECQ FAMILY MEMBER"/>
    <property type="match status" value="1"/>
</dbReference>
<dbReference type="CDD" id="cd17920">
    <property type="entry name" value="DEXHc_RecQ"/>
    <property type="match status" value="1"/>
</dbReference>
<dbReference type="InterPro" id="IPR004589">
    <property type="entry name" value="DNA_helicase_ATP-dep_RecQ"/>
</dbReference>
<dbReference type="EC" id="5.6.2.4" evidence="10"/>
<dbReference type="InterPro" id="IPR011545">
    <property type="entry name" value="DEAD/DEAH_box_helicase_dom"/>
</dbReference>
<dbReference type="GO" id="GO:0004386">
    <property type="term" value="F:helicase activity"/>
    <property type="evidence" value="ECO:0007669"/>
    <property type="project" value="UniProtKB-KW"/>
</dbReference>
<evidence type="ECO:0000256" key="6">
    <source>
        <dbReference type="ARBA" id="ARBA00022840"/>
    </source>
</evidence>
<evidence type="ECO:0000256" key="3">
    <source>
        <dbReference type="ARBA" id="ARBA00022741"/>
    </source>
</evidence>
<keyword evidence="4" id="KW-0378">Hydrolase</keyword>
<dbReference type="InterPro" id="IPR032284">
    <property type="entry name" value="RecQ_Zn-bd"/>
</dbReference>
<protein>
    <recommendedName>
        <fullName evidence="11">ATP-dependent DNA helicase RecQ</fullName>
        <ecNumber evidence="10">5.6.2.4</ecNumber>
    </recommendedName>
    <alternativeName>
        <fullName evidence="12">DNA 3'-5' helicase RecQ</fullName>
    </alternativeName>
</protein>
<keyword evidence="6" id="KW-0067">ATP-binding</keyword>